<gene>
    <name evidence="2" type="ORF">THAOC_23223</name>
</gene>
<feature type="region of interest" description="Disordered" evidence="1">
    <location>
        <begin position="161"/>
        <end position="193"/>
    </location>
</feature>
<protein>
    <submittedName>
        <fullName evidence="2">Uncharacterized protein</fullName>
    </submittedName>
</protein>
<sequence length="246" mass="27189">MLRGTKSRKPTNSQSDMAARRGVNIMARRLIPIPVLFYVAQTHKRIYWSPPPSSPFALLRPAEPTIVANVVSIRQGPFFLSGRLAPTSYHTNKTRLAEAPFGPASDDNGPGSETQPHDRFRYSDGLLRFSPTFWFPPARPISRALSLLKFGAQIKQTAKYGREPDANRLLKVRRPWPKPPESKESGRPPRVNGDGILRYRLGWEPILAVEVGIVRTVVAQLGKESPSTEGGEREGTKGGDGSVTVL</sequence>
<evidence type="ECO:0000313" key="3">
    <source>
        <dbReference type="Proteomes" id="UP000266841"/>
    </source>
</evidence>
<accession>K0RSN1</accession>
<feature type="non-terminal residue" evidence="2">
    <location>
        <position position="246"/>
    </location>
</feature>
<evidence type="ECO:0000256" key="1">
    <source>
        <dbReference type="SAM" id="MobiDB-lite"/>
    </source>
</evidence>
<dbReference type="EMBL" id="AGNL01030432">
    <property type="protein sequence ID" value="EJK56813.1"/>
    <property type="molecule type" value="Genomic_DNA"/>
</dbReference>
<feature type="region of interest" description="Disordered" evidence="1">
    <location>
        <begin position="223"/>
        <end position="246"/>
    </location>
</feature>
<name>K0RSN1_THAOC</name>
<evidence type="ECO:0000313" key="2">
    <source>
        <dbReference type="EMBL" id="EJK56813.1"/>
    </source>
</evidence>
<dbReference type="Proteomes" id="UP000266841">
    <property type="component" value="Unassembled WGS sequence"/>
</dbReference>
<feature type="region of interest" description="Disordered" evidence="1">
    <location>
        <begin position="1"/>
        <end position="20"/>
    </location>
</feature>
<organism evidence="2 3">
    <name type="scientific">Thalassiosira oceanica</name>
    <name type="common">Marine diatom</name>
    <dbReference type="NCBI Taxonomy" id="159749"/>
    <lineage>
        <taxon>Eukaryota</taxon>
        <taxon>Sar</taxon>
        <taxon>Stramenopiles</taxon>
        <taxon>Ochrophyta</taxon>
        <taxon>Bacillariophyta</taxon>
        <taxon>Coscinodiscophyceae</taxon>
        <taxon>Thalassiosirophycidae</taxon>
        <taxon>Thalassiosirales</taxon>
        <taxon>Thalassiosiraceae</taxon>
        <taxon>Thalassiosira</taxon>
    </lineage>
</organism>
<keyword evidence="3" id="KW-1185">Reference proteome</keyword>
<comment type="caution">
    <text evidence="2">The sequence shown here is derived from an EMBL/GenBank/DDBJ whole genome shotgun (WGS) entry which is preliminary data.</text>
</comment>
<reference evidence="2 3" key="1">
    <citation type="journal article" date="2012" name="Genome Biol.">
        <title>Genome and low-iron response of an oceanic diatom adapted to chronic iron limitation.</title>
        <authorList>
            <person name="Lommer M."/>
            <person name="Specht M."/>
            <person name="Roy A.S."/>
            <person name="Kraemer L."/>
            <person name="Andreson R."/>
            <person name="Gutowska M.A."/>
            <person name="Wolf J."/>
            <person name="Bergner S.V."/>
            <person name="Schilhabel M.B."/>
            <person name="Klostermeier U.C."/>
            <person name="Beiko R.G."/>
            <person name="Rosenstiel P."/>
            <person name="Hippler M."/>
            <person name="Laroche J."/>
        </authorList>
    </citation>
    <scope>NUCLEOTIDE SEQUENCE [LARGE SCALE GENOMIC DNA]</scope>
    <source>
        <strain evidence="2 3">CCMP1005</strain>
    </source>
</reference>
<proteinExistence type="predicted"/>
<dbReference type="AlphaFoldDB" id="K0RSN1"/>
<feature type="region of interest" description="Disordered" evidence="1">
    <location>
        <begin position="98"/>
        <end position="117"/>
    </location>
</feature>